<dbReference type="InterPro" id="IPR017853">
    <property type="entry name" value="GH"/>
</dbReference>
<evidence type="ECO:0000313" key="2">
    <source>
        <dbReference type="Proteomes" id="UP001139199"/>
    </source>
</evidence>
<comment type="caution">
    <text evidence="1">The sequence shown here is derived from an EMBL/GenBank/DDBJ whole genome shotgun (WGS) entry which is preliminary data.</text>
</comment>
<accession>A0A9X1I1D8</accession>
<name>A0A9X1I1D8_9FLAO</name>
<sequence>MNKQILSKYKFQFKKGYFVILFFISIQSISQSITINTTNYKQVIDMIGADIERSSIAIQNAKNKNEIINWGFKDINFNYCRVQYDKHQELTQGQKKMGFYKKQLQTMKQIKQLNPNIKFFATMRTDYNGYGNKNNMPDWIVNYKTKAVDVKKYATFLADYLEFMEHENLAINTLSITKEWTSFIKPKIGSEIIVELQQQCNLRGIKMPKISDQGFWSISQGIKYLNAIKALKTEHLYSSFCTHDYKNEGQEKWQTIIANTNSLDKKLYDDESSTGSGSPTYGSERPIKKQLQEYIDKSEAYKAGLSGEIFFEIWSRGINKETRAIYYPANGEGKRLRGYFIMKQFSNNILNYRYLTSVVNNMPDVYTMAFRKENKIVFWILNNSKNKYEVSVNLDNSKFLSEINMRYWTDSTPLNGDCLIYKSNQSTVNLSLKPESINSYVFRVVN</sequence>
<dbReference type="Gene3D" id="2.60.40.1180">
    <property type="entry name" value="Golgi alpha-mannosidase II"/>
    <property type="match status" value="1"/>
</dbReference>
<reference evidence="1" key="1">
    <citation type="submission" date="2021-10" db="EMBL/GenBank/DDBJ databases">
        <title>Tamlana sargassums sp. nov., and Tamlana laminarinivorans sp. nov., two new bacteria isolated from the brown alga.</title>
        <authorList>
            <person name="Li J."/>
        </authorList>
    </citation>
    <scope>NUCLEOTIDE SEQUENCE</scope>
    <source>
        <strain evidence="1">PT2-4</strain>
    </source>
</reference>
<protein>
    <submittedName>
        <fullName evidence="1">Uncharacterized protein</fullName>
    </submittedName>
</protein>
<dbReference type="EMBL" id="JAJAPW010000005">
    <property type="protein sequence ID" value="MCB4799651.1"/>
    <property type="molecule type" value="Genomic_DNA"/>
</dbReference>
<dbReference type="Proteomes" id="UP001139199">
    <property type="component" value="Unassembled WGS sequence"/>
</dbReference>
<dbReference type="Gene3D" id="3.20.20.80">
    <property type="entry name" value="Glycosidases"/>
    <property type="match status" value="1"/>
</dbReference>
<organism evidence="1 2">
    <name type="scientific">Neotamlana laminarinivorans</name>
    <dbReference type="NCBI Taxonomy" id="2883124"/>
    <lineage>
        <taxon>Bacteria</taxon>
        <taxon>Pseudomonadati</taxon>
        <taxon>Bacteroidota</taxon>
        <taxon>Flavobacteriia</taxon>
        <taxon>Flavobacteriales</taxon>
        <taxon>Flavobacteriaceae</taxon>
        <taxon>Neotamlana</taxon>
    </lineage>
</organism>
<dbReference type="InterPro" id="IPR013780">
    <property type="entry name" value="Glyco_hydro_b"/>
</dbReference>
<gene>
    <name evidence="1" type="ORF">LG649_12425</name>
</gene>
<dbReference type="RefSeq" id="WP_226544128.1">
    <property type="nucleotide sequence ID" value="NZ_JAJAPW010000005.1"/>
</dbReference>
<evidence type="ECO:0000313" key="1">
    <source>
        <dbReference type="EMBL" id="MCB4799651.1"/>
    </source>
</evidence>
<keyword evidence="2" id="KW-1185">Reference proteome</keyword>
<proteinExistence type="predicted"/>
<dbReference type="SUPFAM" id="SSF51445">
    <property type="entry name" value="(Trans)glycosidases"/>
    <property type="match status" value="1"/>
</dbReference>
<dbReference type="AlphaFoldDB" id="A0A9X1I1D8"/>